<dbReference type="InterPro" id="IPR009000">
    <property type="entry name" value="Transl_B-barrel_sf"/>
</dbReference>
<dbReference type="InterPro" id="IPR018165">
    <property type="entry name" value="Ala-tRNA-synth_IIc_core"/>
</dbReference>
<dbReference type="Gene3D" id="2.40.30.130">
    <property type="match status" value="1"/>
</dbReference>
<gene>
    <name evidence="8" type="ORF">M0638_12710</name>
</gene>
<evidence type="ECO:0000313" key="8">
    <source>
        <dbReference type="EMBL" id="MCK8785246.1"/>
    </source>
</evidence>
<dbReference type="SUPFAM" id="SSF50447">
    <property type="entry name" value="Translation proteins"/>
    <property type="match status" value="1"/>
</dbReference>
<dbReference type="Gene3D" id="3.30.980.10">
    <property type="entry name" value="Threonyl-trna Synthetase, Chain A, domain 2"/>
    <property type="match status" value="1"/>
</dbReference>
<dbReference type="SMART" id="SM00863">
    <property type="entry name" value="tRNA_SAD"/>
    <property type="match status" value="1"/>
</dbReference>
<dbReference type="GO" id="GO:0003676">
    <property type="term" value="F:nucleic acid binding"/>
    <property type="evidence" value="ECO:0007669"/>
    <property type="project" value="InterPro"/>
</dbReference>
<dbReference type="GO" id="GO:0002161">
    <property type="term" value="F:aminoacyl-tRNA deacylase activity"/>
    <property type="evidence" value="ECO:0007669"/>
    <property type="project" value="UniProtKB-ARBA"/>
</dbReference>
<dbReference type="Proteomes" id="UP001139516">
    <property type="component" value="Unassembled WGS sequence"/>
</dbReference>
<evidence type="ECO:0000256" key="2">
    <source>
        <dbReference type="ARBA" id="ARBA00004496"/>
    </source>
</evidence>
<reference evidence="8" key="1">
    <citation type="submission" date="2022-04" db="EMBL/GenBank/DDBJ databases">
        <title>Roseomonas acroporae sp. nov., isolated from coral Acropora digitifera.</title>
        <authorList>
            <person name="Sun H."/>
        </authorList>
    </citation>
    <scope>NUCLEOTIDE SEQUENCE</scope>
    <source>
        <strain evidence="8">NAR14</strain>
    </source>
</reference>
<comment type="cofactor">
    <cofactor evidence="1">
        <name>Zn(2+)</name>
        <dbReference type="ChEBI" id="CHEBI:29105"/>
    </cofactor>
</comment>
<evidence type="ECO:0000256" key="1">
    <source>
        <dbReference type="ARBA" id="ARBA00001947"/>
    </source>
</evidence>
<proteinExistence type="predicted"/>
<dbReference type="GO" id="GO:0005737">
    <property type="term" value="C:cytoplasm"/>
    <property type="evidence" value="ECO:0007669"/>
    <property type="project" value="UniProtKB-SubCell"/>
</dbReference>
<dbReference type="Pfam" id="PF01411">
    <property type="entry name" value="tRNA-synt_2c"/>
    <property type="match status" value="1"/>
</dbReference>
<protein>
    <recommendedName>
        <fullName evidence="3">Alanine--tRNA ligase</fullName>
    </recommendedName>
    <alternativeName>
        <fullName evidence="6">Alanyl-tRNA synthetase</fullName>
    </alternativeName>
</protein>
<dbReference type="PROSITE" id="PS50860">
    <property type="entry name" value="AA_TRNA_LIGASE_II_ALA"/>
    <property type="match status" value="1"/>
</dbReference>
<feature type="domain" description="Alanyl-transfer RNA synthetases family profile" evidence="7">
    <location>
        <begin position="1"/>
        <end position="244"/>
    </location>
</feature>
<evidence type="ECO:0000259" key="7">
    <source>
        <dbReference type="PROSITE" id="PS50860"/>
    </source>
</evidence>
<keyword evidence="4" id="KW-0479">Metal-binding</keyword>
<evidence type="ECO:0000256" key="4">
    <source>
        <dbReference type="ARBA" id="ARBA00022723"/>
    </source>
</evidence>
<dbReference type="InterPro" id="IPR018163">
    <property type="entry name" value="Thr/Ala-tRNA-synth_IIc_edit"/>
</dbReference>
<dbReference type="Pfam" id="PF07973">
    <property type="entry name" value="tRNA_SAD"/>
    <property type="match status" value="1"/>
</dbReference>
<organism evidence="8 9">
    <name type="scientific">Roseomonas acroporae</name>
    <dbReference type="NCBI Taxonomy" id="2937791"/>
    <lineage>
        <taxon>Bacteria</taxon>
        <taxon>Pseudomonadati</taxon>
        <taxon>Pseudomonadota</taxon>
        <taxon>Alphaproteobacteria</taxon>
        <taxon>Acetobacterales</taxon>
        <taxon>Roseomonadaceae</taxon>
        <taxon>Roseomonas</taxon>
    </lineage>
</organism>
<dbReference type="PANTHER" id="PTHR43462">
    <property type="entry name" value="ALANYL-TRNA EDITING PROTEIN"/>
    <property type="match status" value="1"/>
</dbReference>
<dbReference type="GO" id="GO:0005524">
    <property type="term" value="F:ATP binding"/>
    <property type="evidence" value="ECO:0007669"/>
    <property type="project" value="InterPro"/>
</dbReference>
<comment type="subcellular location">
    <subcellularLocation>
        <location evidence="2">Cytoplasm</location>
    </subcellularLocation>
</comment>
<dbReference type="GO" id="GO:0004813">
    <property type="term" value="F:alanine-tRNA ligase activity"/>
    <property type="evidence" value="ECO:0007669"/>
    <property type="project" value="InterPro"/>
</dbReference>
<dbReference type="InterPro" id="IPR012947">
    <property type="entry name" value="tRNA_SAD"/>
</dbReference>
<dbReference type="RefSeq" id="WP_248667370.1">
    <property type="nucleotide sequence ID" value="NZ_JALPRX010000054.1"/>
</dbReference>
<comment type="caution">
    <text evidence="8">The sequence shown here is derived from an EMBL/GenBank/DDBJ whole genome shotgun (WGS) entry which is preliminary data.</text>
</comment>
<keyword evidence="9" id="KW-1185">Reference proteome</keyword>
<accession>A0A9X2BVN9</accession>
<dbReference type="SUPFAM" id="SSF55186">
    <property type="entry name" value="ThrRS/AlaRS common domain"/>
    <property type="match status" value="1"/>
</dbReference>
<evidence type="ECO:0000256" key="5">
    <source>
        <dbReference type="ARBA" id="ARBA00022833"/>
    </source>
</evidence>
<dbReference type="GO" id="GO:0046872">
    <property type="term" value="F:metal ion binding"/>
    <property type="evidence" value="ECO:0007669"/>
    <property type="project" value="UniProtKB-KW"/>
</dbReference>
<evidence type="ECO:0000313" key="9">
    <source>
        <dbReference type="Proteomes" id="UP001139516"/>
    </source>
</evidence>
<sequence length="244" mass="25485">MPTELLFRDDAYEPGCEARVLAAGPEGVVLDRTVFYPRAGGQPGDTGTLRWPGGSLAVADTLKGPDDTVLHLPDGGPGDGALPPPGTMVEAVLDWPRRHRLMRMHTALHLLCSLLPGVGVTGGQIGTEKSRLDFDLAGAALPEKEALAAAINALVAADHPVTEGWISEAELDANPGLVRTLSVQPPRGAGRIRLVRIGDGMPPVDLQPCGGTHVRATGEIGPVTIGKIESKGKANRRVHLALAD</sequence>
<keyword evidence="5" id="KW-0862">Zinc</keyword>
<dbReference type="InterPro" id="IPR051335">
    <property type="entry name" value="Alanyl-tRNA_Editing_Enzymes"/>
</dbReference>
<evidence type="ECO:0000256" key="6">
    <source>
        <dbReference type="ARBA" id="ARBA00032577"/>
    </source>
</evidence>
<evidence type="ECO:0000256" key="3">
    <source>
        <dbReference type="ARBA" id="ARBA00017959"/>
    </source>
</evidence>
<name>A0A9X2BVN9_9PROT</name>
<dbReference type="AlphaFoldDB" id="A0A9X2BVN9"/>
<dbReference type="InterPro" id="IPR018164">
    <property type="entry name" value="Ala-tRNA-synth_IIc_N"/>
</dbReference>
<dbReference type="PANTHER" id="PTHR43462:SF1">
    <property type="entry name" value="ALANYL-TRNA EDITING PROTEIN AARSD1"/>
    <property type="match status" value="1"/>
</dbReference>
<dbReference type="GO" id="GO:0006419">
    <property type="term" value="P:alanyl-tRNA aminoacylation"/>
    <property type="evidence" value="ECO:0007669"/>
    <property type="project" value="InterPro"/>
</dbReference>
<dbReference type="EMBL" id="JALPRX010000054">
    <property type="protein sequence ID" value="MCK8785246.1"/>
    <property type="molecule type" value="Genomic_DNA"/>
</dbReference>